<evidence type="ECO:0000256" key="1">
    <source>
        <dbReference type="ARBA" id="ARBA00001933"/>
    </source>
</evidence>
<reference evidence="12 13" key="1">
    <citation type="submission" date="2014-11" db="EMBL/GenBank/DDBJ databases">
        <title>Pan-genome of Gallibacterium spp.</title>
        <authorList>
            <person name="Kudirkiene E."/>
            <person name="Bojesen A.M."/>
        </authorList>
    </citation>
    <scope>NUCLEOTIDE SEQUENCE [LARGE SCALE GENOMIC DNA]</scope>
    <source>
        <strain evidence="12 13">F150</strain>
    </source>
</reference>
<protein>
    <recommendedName>
        <fullName evidence="10">8-amino-7-ketopelargonate synthase</fullName>
        <ecNumber evidence="10">2.3.1.47</ecNumber>
    </recommendedName>
</protein>
<dbReference type="RefSeq" id="WP_066106222.1">
    <property type="nucleotide sequence ID" value="NZ_CP103875.1"/>
</dbReference>
<dbReference type="GO" id="GO:0030170">
    <property type="term" value="F:pyridoxal phosphate binding"/>
    <property type="evidence" value="ECO:0007669"/>
    <property type="project" value="InterPro"/>
</dbReference>
<comment type="catalytic activity">
    <reaction evidence="8 10">
        <text>6-carboxyhexanoyl-[ACP] + L-alanine + H(+) = (8S)-8-amino-7-oxononanoate + holo-[ACP] + CO2</text>
        <dbReference type="Rhea" id="RHEA:42288"/>
        <dbReference type="Rhea" id="RHEA-COMP:9685"/>
        <dbReference type="Rhea" id="RHEA-COMP:9955"/>
        <dbReference type="ChEBI" id="CHEBI:15378"/>
        <dbReference type="ChEBI" id="CHEBI:16526"/>
        <dbReference type="ChEBI" id="CHEBI:57972"/>
        <dbReference type="ChEBI" id="CHEBI:64479"/>
        <dbReference type="ChEBI" id="CHEBI:78846"/>
        <dbReference type="ChEBI" id="CHEBI:149468"/>
        <dbReference type="EC" id="2.3.1.47"/>
    </reaction>
</comment>
<dbReference type="InterPro" id="IPR015424">
    <property type="entry name" value="PyrdxlP-dep_Trfase"/>
</dbReference>
<feature type="domain" description="Aminotransferase class I/classII large" evidence="11">
    <location>
        <begin position="38"/>
        <end position="382"/>
    </location>
</feature>
<dbReference type="Gene3D" id="3.90.1150.10">
    <property type="entry name" value="Aspartate Aminotransferase, domain 1"/>
    <property type="match status" value="1"/>
</dbReference>
<comment type="function">
    <text evidence="10">Catalyzes the decarboxylative condensation of pimeloyl-[acyl-carrier protein] and L-alanine to produce 8-amino-7-oxononanoate (AON), [acyl-carrier protein], and carbon dioxide.</text>
</comment>
<proteinExistence type="inferred from homology"/>
<comment type="caution">
    <text evidence="12">The sequence shown here is derived from an EMBL/GenBank/DDBJ whole genome shotgun (WGS) entry which is preliminary data.</text>
</comment>
<dbReference type="InterPro" id="IPR004839">
    <property type="entry name" value="Aminotransferase_I/II_large"/>
</dbReference>
<evidence type="ECO:0000313" key="13">
    <source>
        <dbReference type="Proteomes" id="UP000092649"/>
    </source>
</evidence>
<dbReference type="SUPFAM" id="SSF53383">
    <property type="entry name" value="PLP-dependent transferases"/>
    <property type="match status" value="1"/>
</dbReference>
<sequence>MYSSFKTKLQQLSEIGQKRAFPEISHSGKWIEQNEQRLLNLSSNDYLGLAADNQLLAAFLSQIKDSEIPLTSSSSRLLTGNFPIYAELEQRIANDFQREACLLFNSGYHANIGILPAVADRNTLIVADKLVHASLIDGIRLAECKWLRYRHNDYQHLADILAKQASRYERIIIVTESVFSMDGDIADLATLIQLKRQYQNVLLYVDEAHAVGVFGKNGLGIAEQQNCIAEIDFLVGTFGKALASMGAYVVCDQVIKDYLINTMRPLIFSTALPPFNVAWTNFLWQQLPQLQSQREHLAQLSQRLRYFIQQELGQPMPSSTNVVPYIIGDNQQTVIIATQLQQNGLYALPIRPPTVPKGTARIRFSLTAAIIDEELTQLIEVLRVVQQQRMENLE</sequence>
<name>A0A1A7Q4D0_9PAST</name>
<evidence type="ECO:0000256" key="5">
    <source>
        <dbReference type="ARBA" id="ARBA00022679"/>
    </source>
</evidence>
<dbReference type="Proteomes" id="UP000092649">
    <property type="component" value="Unassembled WGS sequence"/>
</dbReference>
<dbReference type="EMBL" id="JTJL01000013">
    <property type="protein sequence ID" value="OBW95269.1"/>
    <property type="molecule type" value="Genomic_DNA"/>
</dbReference>
<organism evidence="12 13">
    <name type="scientific">Gallibacterium salpingitidis</name>
    <dbReference type="NCBI Taxonomy" id="505341"/>
    <lineage>
        <taxon>Bacteria</taxon>
        <taxon>Pseudomonadati</taxon>
        <taxon>Pseudomonadota</taxon>
        <taxon>Gammaproteobacteria</taxon>
        <taxon>Pasteurellales</taxon>
        <taxon>Pasteurellaceae</taxon>
        <taxon>Gallibacterium</taxon>
    </lineage>
</organism>
<evidence type="ECO:0000256" key="8">
    <source>
        <dbReference type="ARBA" id="ARBA00047715"/>
    </source>
</evidence>
<comment type="similarity">
    <text evidence="3 10">Belongs to the class-II pyridoxal-phosphate-dependent aminotransferase family. BioF subfamily.</text>
</comment>
<evidence type="ECO:0000256" key="4">
    <source>
        <dbReference type="ARBA" id="ARBA00011738"/>
    </source>
</evidence>
<dbReference type="AlphaFoldDB" id="A0A1A7Q4D0"/>
<dbReference type="UniPathway" id="UPA00078"/>
<dbReference type="CDD" id="cd06454">
    <property type="entry name" value="KBL_like"/>
    <property type="match status" value="1"/>
</dbReference>
<dbReference type="GO" id="GO:0009102">
    <property type="term" value="P:biotin biosynthetic process"/>
    <property type="evidence" value="ECO:0007669"/>
    <property type="project" value="UniProtKB-UniRule"/>
</dbReference>
<dbReference type="PROSITE" id="PS00599">
    <property type="entry name" value="AA_TRANSFER_CLASS_2"/>
    <property type="match status" value="1"/>
</dbReference>
<feature type="modified residue" description="N6-(pyridoxal phosphate)lysine" evidence="9">
    <location>
        <position position="240"/>
    </location>
</feature>
<dbReference type="NCBIfam" id="TIGR00858">
    <property type="entry name" value="bioF"/>
    <property type="match status" value="1"/>
</dbReference>
<keyword evidence="7 9" id="KW-0663">Pyridoxal phosphate</keyword>
<dbReference type="PANTHER" id="PTHR13693">
    <property type="entry name" value="CLASS II AMINOTRANSFERASE/8-AMINO-7-OXONONANOATE SYNTHASE"/>
    <property type="match status" value="1"/>
</dbReference>
<evidence type="ECO:0000256" key="6">
    <source>
        <dbReference type="ARBA" id="ARBA00022756"/>
    </source>
</evidence>
<evidence type="ECO:0000256" key="10">
    <source>
        <dbReference type="RuleBase" id="RU003693"/>
    </source>
</evidence>
<evidence type="ECO:0000256" key="7">
    <source>
        <dbReference type="ARBA" id="ARBA00022898"/>
    </source>
</evidence>
<dbReference type="InterPro" id="IPR050087">
    <property type="entry name" value="AON_synthase_class-II"/>
</dbReference>
<dbReference type="EC" id="2.3.1.47" evidence="10"/>
<comment type="pathway">
    <text evidence="2 10">Cofactor biosynthesis; biotin biosynthesis.</text>
</comment>
<evidence type="ECO:0000313" key="12">
    <source>
        <dbReference type="EMBL" id="OBW95269.1"/>
    </source>
</evidence>
<evidence type="ECO:0000256" key="9">
    <source>
        <dbReference type="PIRSR" id="PIRSR604723-51"/>
    </source>
</evidence>
<keyword evidence="13" id="KW-1185">Reference proteome</keyword>
<dbReference type="STRING" id="505341.QV08_03445"/>
<dbReference type="Gene3D" id="3.40.640.10">
    <property type="entry name" value="Type I PLP-dependent aspartate aminotransferase-like (Major domain)"/>
    <property type="match status" value="1"/>
</dbReference>
<evidence type="ECO:0000256" key="2">
    <source>
        <dbReference type="ARBA" id="ARBA00004746"/>
    </source>
</evidence>
<accession>A0A1A7Q4D0</accession>
<gene>
    <name evidence="12" type="ORF">QS62_03880</name>
</gene>
<evidence type="ECO:0000256" key="3">
    <source>
        <dbReference type="ARBA" id="ARBA00010008"/>
    </source>
</evidence>
<comment type="subunit">
    <text evidence="4 10">Homodimer.</text>
</comment>
<dbReference type="GO" id="GO:0008710">
    <property type="term" value="F:8-amino-7-oxononanoate synthase activity"/>
    <property type="evidence" value="ECO:0007669"/>
    <property type="project" value="UniProtKB-UniRule"/>
</dbReference>
<dbReference type="InterPro" id="IPR004723">
    <property type="entry name" value="AONS_Archaea/Proteobacteria"/>
</dbReference>
<dbReference type="InterPro" id="IPR001917">
    <property type="entry name" value="Aminotrans_II_pyridoxalP_BS"/>
</dbReference>
<evidence type="ECO:0000259" key="11">
    <source>
        <dbReference type="Pfam" id="PF00155"/>
    </source>
</evidence>
<dbReference type="InterPro" id="IPR015422">
    <property type="entry name" value="PyrdxlP-dep_Trfase_small"/>
</dbReference>
<keyword evidence="6" id="KW-0093">Biotin biosynthesis</keyword>
<dbReference type="Pfam" id="PF00155">
    <property type="entry name" value="Aminotran_1_2"/>
    <property type="match status" value="1"/>
</dbReference>
<comment type="cofactor">
    <cofactor evidence="1 9 10">
        <name>pyridoxal 5'-phosphate</name>
        <dbReference type="ChEBI" id="CHEBI:597326"/>
    </cofactor>
</comment>
<dbReference type="PATRIC" id="fig|505341.3.peg.784"/>
<dbReference type="PANTHER" id="PTHR13693:SF100">
    <property type="entry name" value="8-AMINO-7-OXONONANOATE SYNTHASE"/>
    <property type="match status" value="1"/>
</dbReference>
<dbReference type="OrthoDB" id="9807157at2"/>
<dbReference type="InterPro" id="IPR015421">
    <property type="entry name" value="PyrdxlP-dep_Trfase_major"/>
</dbReference>
<keyword evidence="5 10" id="KW-0808">Transferase</keyword>